<dbReference type="PANTHER" id="PTHR11802">
    <property type="entry name" value="SERINE PROTEASE FAMILY S10 SERINE CARBOXYPEPTIDASE"/>
    <property type="match status" value="1"/>
</dbReference>
<dbReference type="GO" id="GO:0005773">
    <property type="term" value="C:vacuole"/>
    <property type="evidence" value="ECO:0007669"/>
    <property type="project" value="TreeGrafter"/>
</dbReference>
<proteinExistence type="inferred from homology"/>
<evidence type="ECO:0000256" key="3">
    <source>
        <dbReference type="ARBA" id="ARBA00023180"/>
    </source>
</evidence>
<dbReference type="PANTHER" id="PTHR11802:SF258">
    <property type="entry name" value="CARBOXYPEPTIDASE"/>
    <property type="match status" value="1"/>
</dbReference>
<comment type="similarity">
    <text evidence="1 4">Belongs to the peptidase S10 family.</text>
</comment>
<keyword evidence="4 5" id="KW-0121">Carboxypeptidase</keyword>
<dbReference type="InterPro" id="IPR018202">
    <property type="entry name" value="Ser_caboxypep_ser_AS"/>
</dbReference>
<feature type="chain" id="PRO_5010896341" description="Carboxypeptidase" evidence="4">
    <location>
        <begin position="27"/>
        <end position="371"/>
    </location>
</feature>
<dbReference type="PROSITE" id="PS00560">
    <property type="entry name" value="CARBOXYPEPT_SER_HIS"/>
    <property type="match status" value="1"/>
</dbReference>
<keyword evidence="2" id="KW-0865">Zymogen</keyword>
<dbReference type="PROSITE" id="PS00131">
    <property type="entry name" value="CARBOXYPEPT_SER_SER"/>
    <property type="match status" value="1"/>
</dbReference>
<dbReference type="PRINTS" id="PR00724">
    <property type="entry name" value="CRBOXYPTASEC"/>
</dbReference>
<keyword evidence="4" id="KW-0378">Hydrolase</keyword>
<gene>
    <name evidence="5" type="ORF">TRIUR3_17051</name>
</gene>
<dbReference type="SUPFAM" id="SSF53474">
    <property type="entry name" value="alpha/beta-Hydrolases"/>
    <property type="match status" value="1"/>
</dbReference>
<evidence type="ECO:0000256" key="4">
    <source>
        <dbReference type="RuleBase" id="RU361156"/>
    </source>
</evidence>
<dbReference type="EMBL" id="KD150855">
    <property type="protein sequence ID" value="EMS57043.1"/>
    <property type="molecule type" value="Genomic_DNA"/>
</dbReference>
<name>M7Z1S7_TRIUA</name>
<dbReference type="OMA" id="ATWCATI"/>
<dbReference type="Pfam" id="PF00450">
    <property type="entry name" value="Peptidase_S10"/>
    <property type="match status" value="1"/>
</dbReference>
<keyword evidence="4" id="KW-0645">Protease</keyword>
<dbReference type="InterPro" id="IPR033124">
    <property type="entry name" value="Ser_caboxypep_his_AS"/>
</dbReference>
<dbReference type="Gene3D" id="3.40.50.11320">
    <property type="match status" value="1"/>
</dbReference>
<dbReference type="GO" id="GO:0006508">
    <property type="term" value="P:proteolysis"/>
    <property type="evidence" value="ECO:0007669"/>
    <property type="project" value="UniProtKB-KW"/>
</dbReference>
<dbReference type="GO" id="GO:0004185">
    <property type="term" value="F:serine-type carboxypeptidase activity"/>
    <property type="evidence" value="ECO:0007669"/>
    <property type="project" value="UniProtKB-UniRule"/>
</dbReference>
<evidence type="ECO:0000256" key="2">
    <source>
        <dbReference type="ARBA" id="ARBA00023145"/>
    </source>
</evidence>
<dbReference type="MEROPS" id="S10.A39"/>
<dbReference type="Gene3D" id="3.40.50.1820">
    <property type="entry name" value="alpha/beta hydrolase"/>
    <property type="match status" value="1"/>
</dbReference>
<dbReference type="STRING" id="4572.M7Z1S7"/>
<dbReference type="eggNOG" id="KOG1282">
    <property type="taxonomic scope" value="Eukaryota"/>
</dbReference>
<feature type="signal peptide" evidence="4">
    <location>
        <begin position="1"/>
        <end position="26"/>
    </location>
</feature>
<dbReference type="EC" id="3.4.16.-" evidence="4"/>
<dbReference type="AlphaFoldDB" id="M7Z1S7"/>
<dbReference type="InterPro" id="IPR001563">
    <property type="entry name" value="Peptidase_S10"/>
</dbReference>
<evidence type="ECO:0000256" key="1">
    <source>
        <dbReference type="ARBA" id="ARBA00009431"/>
    </source>
</evidence>
<dbReference type="InterPro" id="IPR029058">
    <property type="entry name" value="AB_hydrolase_fold"/>
</dbReference>
<keyword evidence="4" id="KW-0732">Signal</keyword>
<reference evidence="5" key="1">
    <citation type="journal article" date="2013" name="Nature">
        <title>Draft genome of the wheat A-genome progenitor Triticum urartu.</title>
        <authorList>
            <person name="Ling H.Q."/>
            <person name="Zhao S."/>
            <person name="Liu D."/>
            <person name="Wang J."/>
            <person name="Sun H."/>
            <person name="Zhang C."/>
            <person name="Fan H."/>
            <person name="Li D."/>
            <person name="Dong L."/>
            <person name="Tao Y."/>
            <person name="Gao C."/>
            <person name="Wu H."/>
            <person name="Li Y."/>
            <person name="Cui Y."/>
            <person name="Guo X."/>
            <person name="Zheng S."/>
            <person name="Wang B."/>
            <person name="Yu K."/>
            <person name="Liang Q."/>
            <person name="Yang W."/>
            <person name="Lou X."/>
            <person name="Chen J."/>
            <person name="Feng M."/>
            <person name="Jian J."/>
            <person name="Zhang X."/>
            <person name="Luo G."/>
            <person name="Jiang Y."/>
            <person name="Liu J."/>
            <person name="Wang Z."/>
            <person name="Sha Y."/>
            <person name="Zhang B."/>
            <person name="Wu H."/>
            <person name="Tang D."/>
            <person name="Shen Q."/>
            <person name="Xue P."/>
            <person name="Zou S."/>
            <person name="Wang X."/>
            <person name="Liu X."/>
            <person name="Wang F."/>
            <person name="Yang Y."/>
            <person name="An X."/>
            <person name="Dong Z."/>
            <person name="Zhang K."/>
            <person name="Zhang X."/>
            <person name="Luo M.C."/>
            <person name="Dvorak J."/>
            <person name="Tong Y."/>
            <person name="Wang J."/>
            <person name="Yang H."/>
            <person name="Li Z."/>
            <person name="Wang D."/>
            <person name="Zhang A."/>
            <person name="Wang J."/>
        </authorList>
    </citation>
    <scope>NUCLEOTIDE SEQUENCE</scope>
</reference>
<dbReference type="FunFam" id="3.40.50.1820:FF:000211">
    <property type="entry name" value="Carboxypeptidase"/>
    <property type="match status" value="1"/>
</dbReference>
<keyword evidence="3" id="KW-0325">Glycoprotein</keyword>
<sequence length="371" mass="41162">MTMSRAAAVVLLLAVALVSTTTTVAAARHHSHHHHHHHGFAEVFDRQEADLVEALPGQPAGLGVRQFAGYVTVNETHGRALFYWFFEATHDVAKKPLVLWLNGGPGCSSLGYGALEEIGPLLIQKGTPELRLNPNAWNKEANLLFLEQPAGVGFSYTNTTADLERFGDELAMIDLLVRVDAFVNESAHDAYTFLVNWFERFPQFKGHDFYIAGESYAGHYVPNLAEKIVEQNKKVHKSRRINFKGFMIGNAAIDEASDDRGMLDYAWDHAVISDELYDDINKHCSGDTDGRVPVSSTRHALRKLGLRTLKQWRAWFTSDQVGGFQVDYDGLTFVTVRGAGHMVPTVTPVQASQLFAHFLAAKELPPKPIVA</sequence>
<organism evidence="5">
    <name type="scientific">Triticum urartu</name>
    <name type="common">Red wild einkorn</name>
    <name type="synonym">Crithodium urartu</name>
    <dbReference type="NCBI Taxonomy" id="4572"/>
    <lineage>
        <taxon>Eukaryota</taxon>
        <taxon>Viridiplantae</taxon>
        <taxon>Streptophyta</taxon>
        <taxon>Embryophyta</taxon>
        <taxon>Tracheophyta</taxon>
        <taxon>Spermatophyta</taxon>
        <taxon>Magnoliopsida</taxon>
        <taxon>Liliopsida</taxon>
        <taxon>Poales</taxon>
        <taxon>Poaceae</taxon>
        <taxon>BOP clade</taxon>
        <taxon>Pooideae</taxon>
        <taxon>Triticodae</taxon>
        <taxon>Triticeae</taxon>
        <taxon>Triticinae</taxon>
        <taxon>Triticum</taxon>
    </lineage>
</organism>
<evidence type="ECO:0000313" key="5">
    <source>
        <dbReference type="EMBL" id="EMS57043.1"/>
    </source>
</evidence>
<accession>M7Z1S7</accession>
<protein>
    <recommendedName>
        <fullName evidence="4">Carboxypeptidase</fullName>
        <ecNumber evidence="4">3.4.16.-</ecNumber>
    </recommendedName>
</protein>